<dbReference type="GO" id="GO:0007051">
    <property type="term" value="P:spindle organization"/>
    <property type="evidence" value="ECO:0007669"/>
    <property type="project" value="TreeGrafter"/>
</dbReference>
<dbReference type="GO" id="GO:0000922">
    <property type="term" value="C:spindle pole"/>
    <property type="evidence" value="ECO:0007669"/>
    <property type="project" value="TreeGrafter"/>
</dbReference>
<dbReference type="Gene3D" id="1.20.5.190">
    <property type="match status" value="2"/>
</dbReference>
<proteinExistence type="predicted"/>
<dbReference type="Proteomes" id="UP000728185">
    <property type="component" value="Unassembled WGS sequence"/>
</dbReference>
<dbReference type="PANTHER" id="PTHR22706">
    <property type="entry name" value="ASSEMBLY FACTOR FOR SPINDLE MICROTUBULES"/>
    <property type="match status" value="1"/>
</dbReference>
<keyword evidence="3" id="KW-0677">Repeat</keyword>
<evidence type="ECO:0000313" key="6">
    <source>
        <dbReference type="Proteomes" id="UP000728185"/>
    </source>
</evidence>
<dbReference type="AlphaFoldDB" id="A0A8E0RNT8"/>
<dbReference type="GO" id="GO:0005516">
    <property type="term" value="F:calmodulin binding"/>
    <property type="evidence" value="ECO:0007669"/>
    <property type="project" value="UniProtKB-KW"/>
</dbReference>
<evidence type="ECO:0000256" key="4">
    <source>
        <dbReference type="ARBA" id="ARBA00022860"/>
    </source>
</evidence>
<dbReference type="GO" id="GO:0000278">
    <property type="term" value="P:mitotic cell cycle"/>
    <property type="evidence" value="ECO:0007669"/>
    <property type="project" value="TreeGrafter"/>
</dbReference>
<dbReference type="SUPFAM" id="SSF52540">
    <property type="entry name" value="P-loop containing nucleoside triphosphate hydrolases"/>
    <property type="match status" value="1"/>
</dbReference>
<dbReference type="PROSITE" id="PS50096">
    <property type="entry name" value="IQ"/>
    <property type="match status" value="3"/>
</dbReference>
<dbReference type="InterPro" id="IPR051185">
    <property type="entry name" value="ASPM"/>
</dbReference>
<protein>
    <recommendedName>
        <fullName evidence="7">Spermatogenesis-associated protein 17</fullName>
    </recommendedName>
</protein>
<evidence type="ECO:0000256" key="1">
    <source>
        <dbReference type="ARBA" id="ARBA00004496"/>
    </source>
</evidence>
<dbReference type="Pfam" id="PF00612">
    <property type="entry name" value="IQ"/>
    <property type="match status" value="3"/>
</dbReference>
<dbReference type="EMBL" id="LUCM01009811">
    <property type="protein sequence ID" value="KAA0186362.1"/>
    <property type="molecule type" value="Genomic_DNA"/>
</dbReference>
<sequence>MTDRVLLGDYLEQFNLELCTTYKKSDNLRTEEYRAAVKIQAWFRGIRTRCYLKILHAHTIRIQKNWRGFLGRREYRKVLAEAVVRLRNKMYHHCATKIQSAWRGYLTRKYKFNFYARKVYLDALKEVGHCVRQRLLEFEAASREKMDVQVEVNTKDRLWEWAKSNHYKISTFCQPGIYNKPRNYMRDPREHMLQAAGKMLAKENLPWAVEWKQIKPITEAFLQGSDSTKSDENLHETVESVKIRGPFRSASALRRWKRKPTPLSLRVLTDYFSLDKARQAEAAAEWVRRVHDEPFHAGHISSPHYERLLMTTSTYGSTPYGTKHFRFYEDVNSDMTKTNKIGKPKPRFRTVLPPIEQFDRLDRDYSRDYVKT</sequence>
<keyword evidence="4" id="KW-0112">Calmodulin-binding</keyword>
<evidence type="ECO:0000256" key="3">
    <source>
        <dbReference type="ARBA" id="ARBA00022737"/>
    </source>
</evidence>
<evidence type="ECO:0008006" key="7">
    <source>
        <dbReference type="Google" id="ProtNLM"/>
    </source>
</evidence>
<dbReference type="GO" id="GO:0051295">
    <property type="term" value="P:establishment of meiotic spindle localization"/>
    <property type="evidence" value="ECO:0007669"/>
    <property type="project" value="TreeGrafter"/>
</dbReference>
<gene>
    <name evidence="5" type="ORF">FBUS_09860</name>
</gene>
<reference evidence="5" key="1">
    <citation type="submission" date="2019-05" db="EMBL/GenBank/DDBJ databases">
        <title>Annotation for the trematode Fasciolopsis buski.</title>
        <authorList>
            <person name="Choi Y.-J."/>
        </authorList>
    </citation>
    <scope>NUCLEOTIDE SEQUENCE</scope>
    <source>
        <strain evidence="5">HT</strain>
        <tissue evidence="5">Whole worm</tissue>
    </source>
</reference>
<dbReference type="SMART" id="SM00015">
    <property type="entry name" value="IQ"/>
    <property type="match status" value="3"/>
</dbReference>
<keyword evidence="6" id="KW-1185">Reference proteome</keyword>
<dbReference type="PANTHER" id="PTHR22706:SF1">
    <property type="entry name" value="ASSEMBLY FACTOR FOR SPINDLE MICROTUBULES"/>
    <property type="match status" value="1"/>
</dbReference>
<keyword evidence="2" id="KW-0963">Cytoplasm</keyword>
<dbReference type="OrthoDB" id="190375at2759"/>
<name>A0A8E0RNT8_9TREM</name>
<comment type="subcellular location">
    <subcellularLocation>
        <location evidence="1">Cytoplasm</location>
    </subcellularLocation>
</comment>
<evidence type="ECO:0000313" key="5">
    <source>
        <dbReference type="EMBL" id="KAA0186362.1"/>
    </source>
</evidence>
<accession>A0A8E0RNT8</accession>
<dbReference type="InterPro" id="IPR027417">
    <property type="entry name" value="P-loop_NTPase"/>
</dbReference>
<dbReference type="InterPro" id="IPR000048">
    <property type="entry name" value="IQ_motif_EF-hand-BS"/>
</dbReference>
<comment type="caution">
    <text evidence="5">The sequence shown here is derived from an EMBL/GenBank/DDBJ whole genome shotgun (WGS) entry which is preliminary data.</text>
</comment>
<evidence type="ECO:0000256" key="2">
    <source>
        <dbReference type="ARBA" id="ARBA00022490"/>
    </source>
</evidence>
<dbReference type="GO" id="GO:0005737">
    <property type="term" value="C:cytoplasm"/>
    <property type="evidence" value="ECO:0007669"/>
    <property type="project" value="UniProtKB-SubCell"/>
</dbReference>
<organism evidence="5 6">
    <name type="scientific">Fasciolopsis buskii</name>
    <dbReference type="NCBI Taxonomy" id="27845"/>
    <lineage>
        <taxon>Eukaryota</taxon>
        <taxon>Metazoa</taxon>
        <taxon>Spiralia</taxon>
        <taxon>Lophotrochozoa</taxon>
        <taxon>Platyhelminthes</taxon>
        <taxon>Trematoda</taxon>
        <taxon>Digenea</taxon>
        <taxon>Plagiorchiida</taxon>
        <taxon>Echinostomata</taxon>
        <taxon>Echinostomatoidea</taxon>
        <taxon>Fasciolidae</taxon>
        <taxon>Fasciolopsis</taxon>
    </lineage>
</organism>